<evidence type="ECO:0000256" key="1">
    <source>
        <dbReference type="ARBA" id="ARBA00008814"/>
    </source>
</evidence>
<dbReference type="InterPro" id="IPR050902">
    <property type="entry name" value="ABC_Transporter_SBP"/>
</dbReference>
<dbReference type="AlphaFoldDB" id="A0AA95EWA2"/>
<reference evidence="4" key="1">
    <citation type="submission" date="2023-03" db="EMBL/GenBank/DDBJ databases">
        <title>Andean soil-derived lignocellulolytic bacterial consortium as a source of novel taxa and putative plastic-active enzymes.</title>
        <authorList>
            <person name="Diaz-Garcia L."/>
            <person name="Chuvochina M."/>
            <person name="Feuerriegel G."/>
            <person name="Bunk B."/>
            <person name="Sproer C."/>
            <person name="Streit W.R."/>
            <person name="Rodriguez L.M."/>
            <person name="Overmann J."/>
            <person name="Jimenez D.J."/>
        </authorList>
    </citation>
    <scope>NUCLEOTIDE SEQUENCE</scope>
    <source>
        <strain evidence="4">MAG 2441</strain>
    </source>
</reference>
<feature type="signal peptide" evidence="2">
    <location>
        <begin position="1"/>
        <end position="25"/>
    </location>
</feature>
<organism evidence="4 5">
    <name type="scientific">Candidatus Cohnella colombiensis</name>
    <dbReference type="NCBI Taxonomy" id="3121368"/>
    <lineage>
        <taxon>Bacteria</taxon>
        <taxon>Bacillati</taxon>
        <taxon>Bacillota</taxon>
        <taxon>Bacilli</taxon>
        <taxon>Bacillales</taxon>
        <taxon>Paenibacillaceae</taxon>
        <taxon>Cohnella</taxon>
    </lineage>
</organism>
<dbReference type="Proteomes" id="UP001178662">
    <property type="component" value="Chromosome"/>
</dbReference>
<dbReference type="Gene3D" id="3.40.50.1980">
    <property type="entry name" value="Nitrogenase molybdenum iron protein domain"/>
    <property type="match status" value="2"/>
</dbReference>
<accession>A0AA95EWA2</accession>
<feature type="chain" id="PRO_5041717198" evidence="2">
    <location>
        <begin position="26"/>
        <end position="319"/>
    </location>
</feature>
<keyword evidence="5" id="KW-1185">Reference proteome</keyword>
<sequence>MMKKQTLLLLAVLLIVITGCTSNQSDSSANQNPNAAIVLIDSAGRTIKFNEVPQNIVALSNGEMDIIYALGGKLVGKPTSTESSPILTEAEGVEQIGSTHEVDLEKLMFVRPHVVLGTYPLNSKDIAPIESIGTKLVLTSANSIEDIKNQIRLFGQMLQKEHNASTIIQKIDDKLTELASQQPAEKVRVLMIYGAPGSNMAALPNSLSGNVLDLVGGVNIAASFESLQNFPQYATLNTERIIEANPQLIVIMAHGNPEVVRESFIKELQSNAAWSNLDAVKNNHVEILPSDLFGTNPGTRITESLDMLHNMIQTVGSTS</sequence>
<evidence type="ECO:0000259" key="3">
    <source>
        <dbReference type="PROSITE" id="PS50983"/>
    </source>
</evidence>
<dbReference type="PANTHER" id="PTHR30535:SF34">
    <property type="entry name" value="MOLYBDATE-BINDING PROTEIN MOLA"/>
    <property type="match status" value="1"/>
</dbReference>
<name>A0AA95EWA2_9BACL</name>
<dbReference type="PROSITE" id="PS50983">
    <property type="entry name" value="FE_B12_PBP"/>
    <property type="match status" value="1"/>
</dbReference>
<protein>
    <submittedName>
        <fullName evidence="4">ABC transporter substrate-binding protein</fullName>
    </submittedName>
</protein>
<dbReference type="Pfam" id="PF01497">
    <property type="entry name" value="Peripla_BP_2"/>
    <property type="match status" value="1"/>
</dbReference>
<evidence type="ECO:0000256" key="2">
    <source>
        <dbReference type="SAM" id="SignalP"/>
    </source>
</evidence>
<feature type="domain" description="Fe/B12 periplasmic-binding" evidence="3">
    <location>
        <begin position="55"/>
        <end position="316"/>
    </location>
</feature>
<dbReference type="PANTHER" id="PTHR30535">
    <property type="entry name" value="VITAMIN B12-BINDING PROTEIN"/>
    <property type="match status" value="1"/>
</dbReference>
<evidence type="ECO:0000313" key="4">
    <source>
        <dbReference type="EMBL" id="WEK54049.1"/>
    </source>
</evidence>
<proteinExistence type="inferred from homology"/>
<dbReference type="InterPro" id="IPR002491">
    <property type="entry name" value="ABC_transptr_periplasmic_BD"/>
</dbReference>
<dbReference type="EMBL" id="CP119317">
    <property type="protein sequence ID" value="WEK54049.1"/>
    <property type="molecule type" value="Genomic_DNA"/>
</dbReference>
<dbReference type="PROSITE" id="PS51257">
    <property type="entry name" value="PROKAR_LIPOPROTEIN"/>
    <property type="match status" value="1"/>
</dbReference>
<comment type="similarity">
    <text evidence="1">Belongs to the bacterial solute-binding protein 8 family.</text>
</comment>
<evidence type="ECO:0000313" key="5">
    <source>
        <dbReference type="Proteomes" id="UP001178662"/>
    </source>
</evidence>
<gene>
    <name evidence="4" type="ORF">P0Y55_16030</name>
</gene>
<dbReference type="GO" id="GO:0071281">
    <property type="term" value="P:cellular response to iron ion"/>
    <property type="evidence" value="ECO:0007669"/>
    <property type="project" value="TreeGrafter"/>
</dbReference>
<dbReference type="SUPFAM" id="SSF53807">
    <property type="entry name" value="Helical backbone' metal receptor"/>
    <property type="match status" value="1"/>
</dbReference>
<keyword evidence="2" id="KW-0732">Signal</keyword>